<protein>
    <submittedName>
        <fullName evidence="1">T9SS type A sorting domain-containing protein</fullName>
    </submittedName>
</protein>
<dbReference type="Pfam" id="PF18962">
    <property type="entry name" value="Por_Secre_tail"/>
    <property type="match status" value="1"/>
</dbReference>
<name>A0A7L4ZZB0_9BACT</name>
<dbReference type="Proteomes" id="UP000326380">
    <property type="component" value="Unassembled WGS sequence"/>
</dbReference>
<evidence type="ECO:0000313" key="2">
    <source>
        <dbReference type="Proteomes" id="UP000326380"/>
    </source>
</evidence>
<dbReference type="RefSeq" id="WP_151078558.1">
    <property type="nucleotide sequence ID" value="NZ_CP047647.1"/>
</dbReference>
<dbReference type="EMBL" id="VTWU01000003">
    <property type="protein sequence ID" value="KAA9333138.1"/>
    <property type="molecule type" value="Genomic_DNA"/>
</dbReference>
<dbReference type="AlphaFoldDB" id="A0A7L4ZZB0"/>
<comment type="caution">
    <text evidence="1">The sequence shown here is derived from an EMBL/GenBank/DDBJ whole genome shotgun (WGS) entry which is preliminary data.</text>
</comment>
<evidence type="ECO:0000313" key="1">
    <source>
        <dbReference type="EMBL" id="KAA9333138.1"/>
    </source>
</evidence>
<dbReference type="InterPro" id="IPR026444">
    <property type="entry name" value="Secre_tail"/>
</dbReference>
<dbReference type="NCBIfam" id="TIGR04183">
    <property type="entry name" value="Por_Secre_tail"/>
    <property type="match status" value="1"/>
</dbReference>
<reference evidence="1 2" key="1">
    <citation type="submission" date="2019-09" db="EMBL/GenBank/DDBJ databases">
        <title>Genome sequence of Hymenobacter sp. M3.</title>
        <authorList>
            <person name="Srinivasan S."/>
        </authorList>
    </citation>
    <scope>NUCLEOTIDE SEQUENCE [LARGE SCALE GENOMIC DNA]</scope>
    <source>
        <strain evidence="1 2">M3</strain>
    </source>
</reference>
<sequence length="507" mass="54537">MKHAYPLLAVLALASITAQAQQFRPFRTGTAHQFTETSAADTIHTLRLESAALVGSDSVFRFNGRVVPVRRVLGTTCYLTHVQRPDNLFGATLTKRAAGTEYVLTAANGRTFTLRPRAALGQPWAATSTGLTAHVTARAIDNVLGLPDSVVTIALSDGKTLRLSKHYGLVSGPALGAYLNGRHAARQLTLSALPGLRLGAEKTGAPAVYDFQPSDVFLRYSKQEGSLSNLCSESWVRDSVLTRALSRTGDTITYRIWSRKLTRTYGSPGAPAGFCQGSAGTVLEPARTTELQVTRSQQAGAPATLTNTTVGNIVPNGFVAVGFGARRTPNYYGRATQSLVDRQVCGVQTGDSVRLADIIDNGREQRYTAGLGLVFLSNWGIYSTLTTTLLGYRKVNLPTSTGTEVWGVLTTFPQILKAADYRPAASTAAFPNPFTSDLTVRFDAQRSQQTQVQLYNSLGQLVHETSRPVAAGVQQFILAVPTVPAGLYSLHLQHDGRTEVLKVLRAQ</sequence>
<organism evidence="1 2">
    <name type="scientific">Hymenobacter busanensis</name>
    <dbReference type="NCBI Taxonomy" id="2607656"/>
    <lineage>
        <taxon>Bacteria</taxon>
        <taxon>Pseudomonadati</taxon>
        <taxon>Bacteroidota</taxon>
        <taxon>Cytophagia</taxon>
        <taxon>Cytophagales</taxon>
        <taxon>Hymenobacteraceae</taxon>
        <taxon>Hymenobacter</taxon>
    </lineage>
</organism>
<keyword evidence="2" id="KW-1185">Reference proteome</keyword>
<proteinExistence type="predicted"/>
<accession>A0A7L4ZZB0</accession>
<gene>
    <name evidence="1" type="ORF">F0P96_09155</name>
</gene>